<dbReference type="PANTHER" id="PTHR12360:SF12">
    <property type="entry name" value="TRANSCRIPTIONAL REPRESSOR NF-X1"/>
    <property type="match status" value="1"/>
</dbReference>
<dbReference type="GO" id="GO:0008270">
    <property type="term" value="F:zinc ion binding"/>
    <property type="evidence" value="ECO:0007669"/>
    <property type="project" value="UniProtKB-KW"/>
</dbReference>
<evidence type="ECO:0000256" key="8">
    <source>
        <dbReference type="ARBA" id="ARBA00023163"/>
    </source>
</evidence>
<dbReference type="InterPro" id="IPR019787">
    <property type="entry name" value="Znf_PHD-finger"/>
</dbReference>
<evidence type="ECO:0000256" key="7">
    <source>
        <dbReference type="ARBA" id="ARBA00023015"/>
    </source>
</evidence>
<feature type="domain" description="RING-type" evidence="13">
    <location>
        <begin position="113"/>
        <end position="169"/>
    </location>
</feature>
<keyword evidence="5 10" id="KW-0863">Zinc-finger</keyword>
<dbReference type="CDD" id="cd06008">
    <property type="entry name" value="NF-X1-zinc-finger"/>
    <property type="match status" value="3"/>
</dbReference>
<keyword evidence="9" id="KW-0539">Nucleus</keyword>
<dbReference type="InterPro" id="IPR034078">
    <property type="entry name" value="NFX1_fam"/>
</dbReference>
<evidence type="ECO:0000256" key="3">
    <source>
        <dbReference type="ARBA" id="ARBA00022723"/>
    </source>
</evidence>
<protein>
    <submittedName>
        <fullName evidence="14">NF-X1-type zinc finger protein NFXL1</fullName>
    </submittedName>
</protein>
<evidence type="ECO:0000256" key="1">
    <source>
        <dbReference type="ARBA" id="ARBA00004123"/>
    </source>
</evidence>
<keyword evidence="7" id="KW-0805">Transcription regulation</keyword>
<reference evidence="14 15" key="1">
    <citation type="journal article" date="2020" name="Nat. Commun.">
        <title>Genome of Tripterygium wilfordii and identification of cytochrome P450 involved in triptolide biosynthesis.</title>
        <authorList>
            <person name="Tu L."/>
            <person name="Su P."/>
            <person name="Zhang Z."/>
            <person name="Gao L."/>
            <person name="Wang J."/>
            <person name="Hu T."/>
            <person name="Zhou J."/>
            <person name="Zhang Y."/>
            <person name="Zhao Y."/>
            <person name="Liu Y."/>
            <person name="Song Y."/>
            <person name="Tong Y."/>
            <person name="Lu Y."/>
            <person name="Yang J."/>
            <person name="Xu C."/>
            <person name="Jia M."/>
            <person name="Peters R.J."/>
            <person name="Huang L."/>
            <person name="Gao W."/>
        </authorList>
    </citation>
    <scope>NUCLEOTIDE SEQUENCE [LARGE SCALE GENOMIC DNA]</scope>
    <source>
        <strain evidence="15">cv. XIE 37</strain>
        <tissue evidence="14">Leaf</tissue>
    </source>
</reference>
<dbReference type="Proteomes" id="UP000593562">
    <property type="component" value="Unassembled WGS sequence"/>
</dbReference>
<keyword evidence="4" id="KW-0677">Repeat</keyword>
<evidence type="ECO:0000256" key="11">
    <source>
        <dbReference type="SAM" id="MobiDB-lite"/>
    </source>
</evidence>
<dbReference type="PROSITE" id="PS50089">
    <property type="entry name" value="ZF_RING_2"/>
    <property type="match status" value="1"/>
</dbReference>
<dbReference type="Pfam" id="PF01422">
    <property type="entry name" value="zf-NF-X1"/>
    <property type="match status" value="4"/>
</dbReference>
<accession>A0A7J7CKK3</accession>
<dbReference type="GO" id="GO:0000977">
    <property type="term" value="F:RNA polymerase II transcription regulatory region sequence-specific DNA binding"/>
    <property type="evidence" value="ECO:0007669"/>
    <property type="project" value="TreeGrafter"/>
</dbReference>
<dbReference type="InParanoid" id="A0A7J7CKK3"/>
<keyword evidence="8" id="KW-0804">Transcription</keyword>
<dbReference type="PROSITE" id="PS50016">
    <property type="entry name" value="ZF_PHD_2"/>
    <property type="match status" value="1"/>
</dbReference>
<keyword evidence="15" id="KW-1185">Reference proteome</keyword>
<evidence type="ECO:0000256" key="6">
    <source>
        <dbReference type="ARBA" id="ARBA00022833"/>
    </source>
</evidence>
<sequence>MSIQSRNDRARLPARNVRQEWVPRGAAAASAVNPPLTISSNPPGNGTRPNHNNAPPDNRHRVNNASRGHTGRSSNPRKDRGRSETQTGKMKDENLPQLVQEIQEKLMKGTVECMICYDMVPRSAPIWSCKSCFAIFHLNCIKKWARAPTSIDLLAEKNQGFNWRCPGCQSVQLISSKEIGYVCFCGKRPDPPSDFYLTPHSCGEPCGNQLEKEAGDEGKGDLCPHVCVLQCHPGPCPPCKAFAPPRICPCGKKVITTRCSDRKSVLTCGRHCDKLLDCQRHRCENICHLGPCDPCLVLINASCFCKRKVEVVLCGEMAVKGEVKAEDGVFSCNLICGKTLSCGNHDCVETCHPGLCGDCDLMPGRVKSCCCGKTSLQEERQSCLDPIPTCSQKCGKALPCGMHHCEEVCHAGDCPPCMVLVTQNCRCGSTSRNVNAI</sequence>
<comment type="similarity">
    <text evidence="2">Belongs to the NFX1 family.</text>
</comment>
<comment type="subcellular location">
    <subcellularLocation>
        <location evidence="1">Nucleus</location>
    </subcellularLocation>
</comment>
<dbReference type="SUPFAM" id="SSF57850">
    <property type="entry name" value="RING/U-box"/>
    <property type="match status" value="1"/>
</dbReference>
<evidence type="ECO:0000256" key="2">
    <source>
        <dbReference type="ARBA" id="ARBA00007269"/>
    </source>
</evidence>
<evidence type="ECO:0000256" key="10">
    <source>
        <dbReference type="PROSITE-ProRule" id="PRU00175"/>
    </source>
</evidence>
<evidence type="ECO:0000256" key="4">
    <source>
        <dbReference type="ARBA" id="ARBA00022737"/>
    </source>
</evidence>
<dbReference type="CDD" id="cd16492">
    <property type="entry name" value="RING-CH-C4HC3_NFX1-like"/>
    <property type="match status" value="1"/>
</dbReference>
<dbReference type="PANTHER" id="PTHR12360">
    <property type="entry name" value="NUCLEAR TRANSCRIPTION FACTOR, X-BOX BINDING 1 NFX1"/>
    <property type="match status" value="1"/>
</dbReference>
<dbReference type="EMBL" id="JAAARO010000015">
    <property type="protein sequence ID" value="KAF5734584.1"/>
    <property type="molecule type" value="Genomic_DNA"/>
</dbReference>
<dbReference type="GO" id="GO:0005634">
    <property type="term" value="C:nucleus"/>
    <property type="evidence" value="ECO:0007669"/>
    <property type="project" value="UniProtKB-SubCell"/>
</dbReference>
<evidence type="ECO:0000256" key="9">
    <source>
        <dbReference type="ARBA" id="ARBA00023242"/>
    </source>
</evidence>
<dbReference type="InterPro" id="IPR001841">
    <property type="entry name" value="Znf_RING"/>
</dbReference>
<evidence type="ECO:0000259" key="12">
    <source>
        <dbReference type="PROSITE" id="PS50016"/>
    </source>
</evidence>
<evidence type="ECO:0000313" key="15">
    <source>
        <dbReference type="Proteomes" id="UP000593562"/>
    </source>
</evidence>
<keyword evidence="6" id="KW-0862">Zinc</keyword>
<dbReference type="AlphaFoldDB" id="A0A7J7CKK3"/>
<feature type="region of interest" description="Disordered" evidence="11">
    <location>
        <begin position="25"/>
        <end position="96"/>
    </location>
</feature>
<gene>
    <name evidence="14" type="ORF">HS088_TW15G00076</name>
</gene>
<dbReference type="InterPro" id="IPR000967">
    <property type="entry name" value="Znf_NFX1"/>
</dbReference>
<feature type="compositionally biased region" description="Polar residues" evidence="11">
    <location>
        <begin position="36"/>
        <end position="55"/>
    </location>
</feature>
<evidence type="ECO:0000259" key="13">
    <source>
        <dbReference type="PROSITE" id="PS50089"/>
    </source>
</evidence>
<feature type="domain" description="PHD-type" evidence="12">
    <location>
        <begin position="110"/>
        <end position="171"/>
    </location>
</feature>
<name>A0A7J7CKK3_TRIWF</name>
<proteinExistence type="inferred from homology"/>
<dbReference type="GO" id="GO:0000981">
    <property type="term" value="F:DNA-binding transcription factor activity, RNA polymerase II-specific"/>
    <property type="evidence" value="ECO:0007669"/>
    <property type="project" value="TreeGrafter"/>
</dbReference>
<feature type="compositionally biased region" description="Basic and acidic residues" evidence="11">
    <location>
        <begin position="76"/>
        <end position="94"/>
    </location>
</feature>
<evidence type="ECO:0000256" key="5">
    <source>
        <dbReference type="ARBA" id="ARBA00022771"/>
    </source>
</evidence>
<organism evidence="14 15">
    <name type="scientific">Tripterygium wilfordii</name>
    <name type="common">Thunder God vine</name>
    <dbReference type="NCBI Taxonomy" id="458696"/>
    <lineage>
        <taxon>Eukaryota</taxon>
        <taxon>Viridiplantae</taxon>
        <taxon>Streptophyta</taxon>
        <taxon>Embryophyta</taxon>
        <taxon>Tracheophyta</taxon>
        <taxon>Spermatophyta</taxon>
        <taxon>Magnoliopsida</taxon>
        <taxon>eudicotyledons</taxon>
        <taxon>Gunneridae</taxon>
        <taxon>Pentapetalae</taxon>
        <taxon>rosids</taxon>
        <taxon>fabids</taxon>
        <taxon>Celastrales</taxon>
        <taxon>Celastraceae</taxon>
        <taxon>Tripterygium</taxon>
    </lineage>
</organism>
<dbReference type="SMART" id="SM00438">
    <property type="entry name" value="ZnF_NFX"/>
    <property type="match status" value="4"/>
</dbReference>
<comment type="caution">
    <text evidence="14">The sequence shown here is derived from an EMBL/GenBank/DDBJ whole genome shotgun (WGS) entry which is preliminary data.</text>
</comment>
<keyword evidence="3" id="KW-0479">Metal-binding</keyword>
<feature type="compositionally biased region" description="Polar residues" evidence="11">
    <location>
        <begin position="63"/>
        <end position="74"/>
    </location>
</feature>
<evidence type="ECO:0000313" key="14">
    <source>
        <dbReference type="EMBL" id="KAF5734584.1"/>
    </source>
</evidence>